<accession>A0ABM8I5V5</accession>
<reference evidence="4" key="1">
    <citation type="journal article" date="2023" name="Int. J. Syst. Evol. Microbiol.">
        <title>Claveliimonas bilis gen. nov., sp. nov., deoxycholic acid-producing bacteria isolated from human faeces, and reclassification of Sellimonas monacensis Zenner et al. 2021 as Claveliimonas monacensis comb. nov.</title>
        <authorList>
            <person name="Hisatomi A."/>
            <person name="Kastawa N.W.E.P.G."/>
            <person name="Song I."/>
            <person name="Ohkuma M."/>
            <person name="Fukiya S."/>
            <person name="Sakamoto M."/>
        </authorList>
    </citation>
    <scope>NUCLEOTIDE SEQUENCE [LARGE SCALE GENOMIC DNA]</scope>
    <source>
        <strain evidence="4">12BBH14</strain>
    </source>
</reference>
<evidence type="ECO:0000256" key="1">
    <source>
        <dbReference type="SAM" id="Phobius"/>
    </source>
</evidence>
<feature type="transmembrane region" description="Helical" evidence="1">
    <location>
        <begin position="12"/>
        <end position="34"/>
    </location>
</feature>
<dbReference type="Proteomes" id="UP001305815">
    <property type="component" value="Chromosome"/>
</dbReference>
<organism evidence="3 4">
    <name type="scientific">Claveliimonas bilis</name>
    <dbReference type="NCBI Taxonomy" id="3028070"/>
    <lineage>
        <taxon>Bacteria</taxon>
        <taxon>Bacillati</taxon>
        <taxon>Bacillota</taxon>
        <taxon>Clostridia</taxon>
        <taxon>Lachnospirales</taxon>
        <taxon>Lachnospiraceae</taxon>
        <taxon>Claveliimonas</taxon>
    </lineage>
</organism>
<protein>
    <recommendedName>
        <fullName evidence="2">YdbS-like PH domain-containing protein</fullName>
    </recommendedName>
</protein>
<dbReference type="PANTHER" id="PTHR34473">
    <property type="entry name" value="UPF0699 TRANSMEMBRANE PROTEIN YDBS"/>
    <property type="match status" value="1"/>
</dbReference>
<feature type="domain" description="YdbS-like PH" evidence="2">
    <location>
        <begin position="260"/>
        <end position="315"/>
    </location>
</feature>
<dbReference type="EMBL" id="AP027742">
    <property type="protein sequence ID" value="BDZ78536.1"/>
    <property type="molecule type" value="Genomic_DNA"/>
</dbReference>
<dbReference type="PANTHER" id="PTHR34473:SF2">
    <property type="entry name" value="UPF0699 TRANSMEMBRANE PROTEIN YDBT"/>
    <property type="match status" value="1"/>
</dbReference>
<keyword evidence="1" id="KW-1133">Transmembrane helix</keyword>
<feature type="transmembrane region" description="Helical" evidence="1">
    <location>
        <begin position="395"/>
        <end position="418"/>
    </location>
</feature>
<keyword evidence="4" id="KW-1185">Reference proteome</keyword>
<feature type="domain" description="YdbS-like PH" evidence="2">
    <location>
        <begin position="415"/>
        <end position="462"/>
    </location>
</feature>
<evidence type="ECO:0000259" key="2">
    <source>
        <dbReference type="Pfam" id="PF03703"/>
    </source>
</evidence>
<name>A0ABM8I5V5_9FIRM</name>
<feature type="transmembrane region" description="Helical" evidence="1">
    <location>
        <begin position="368"/>
        <end position="389"/>
    </location>
</feature>
<feature type="domain" description="YdbS-like PH" evidence="2">
    <location>
        <begin position="75"/>
        <end position="155"/>
    </location>
</feature>
<keyword evidence="1" id="KW-0472">Membrane</keyword>
<evidence type="ECO:0000313" key="3">
    <source>
        <dbReference type="EMBL" id="BDZ78536.1"/>
    </source>
</evidence>
<proteinExistence type="predicted"/>
<dbReference type="InterPro" id="IPR005182">
    <property type="entry name" value="YdbS-like_PH"/>
</dbReference>
<dbReference type="Pfam" id="PF03703">
    <property type="entry name" value="bPH_2"/>
    <property type="match status" value="3"/>
</dbReference>
<dbReference type="RefSeq" id="WP_316265600.1">
    <property type="nucleotide sequence ID" value="NZ_AP027742.1"/>
</dbReference>
<feature type="transmembrane region" description="Helical" evidence="1">
    <location>
        <begin position="54"/>
        <end position="73"/>
    </location>
</feature>
<evidence type="ECO:0000313" key="4">
    <source>
        <dbReference type="Proteomes" id="UP001305815"/>
    </source>
</evidence>
<keyword evidence="1" id="KW-0812">Transmembrane</keyword>
<feature type="transmembrane region" description="Helical" evidence="1">
    <location>
        <begin position="197"/>
        <end position="216"/>
    </location>
</feature>
<feature type="transmembrane region" description="Helical" evidence="1">
    <location>
        <begin position="228"/>
        <end position="251"/>
    </location>
</feature>
<gene>
    <name evidence="3" type="ORF">Lac1_27190</name>
</gene>
<sequence>MEKNKKIRNHISIVAEQIGGGFAALAAVAFGILIQNADELMEVDFSFAEAGRGLMIVGGILLLFIAAAVKQMWTWSKTWIYIDGQTIVIERNTVNQKVNTIGIKNISNINTEQNLFEMIMGTCKIKIDTSSLSTADQTDVKIVLKKADAEAFRRTVAVLLKEAKGEAAEEGLSVVDDHGRETFDVTASTADILRHGFCSITVLSLVVVVVGVGGLIEVLSRLTEEGEVLKTAISSIVGILAAFSFILSAIWDIVKDFIRYFDFGVKRRKDELYIRYGVLKKVEYTIPVDKIQALKIRQTLIARAMGMCMAELINVGMGDDKSEKNSFFILYGKKKDVEEKLEKLLPEFAGVVDAKVTRQPALALAVRAIPLVIYEAVLILTAMGVVAFLEEYRMIVVAVAVFAGIFVPVLVLMDYLTAGIAVDERVLRTADGFFGKTLVAVRYDKIQYVELKQNLPARLCGIQKGSFSLLAAVSMREHDIPYFRMNLEEKIKEKILGR</sequence>